<dbReference type="InterPro" id="IPR031321">
    <property type="entry name" value="UCP012641"/>
</dbReference>
<evidence type="ECO:0000259" key="1">
    <source>
        <dbReference type="Pfam" id="PF10005"/>
    </source>
</evidence>
<keyword evidence="3" id="KW-1185">Reference proteome</keyword>
<dbReference type="Pfam" id="PF15887">
    <property type="entry name" value="Peptidase_Mx"/>
    <property type="match status" value="1"/>
</dbReference>
<name>A0ABS1U9V8_9PROT</name>
<evidence type="ECO:0000313" key="2">
    <source>
        <dbReference type="EMBL" id="MBL6081315.1"/>
    </source>
</evidence>
<organism evidence="2 3">
    <name type="scientific">Belnapia arida</name>
    <dbReference type="NCBI Taxonomy" id="2804533"/>
    <lineage>
        <taxon>Bacteria</taxon>
        <taxon>Pseudomonadati</taxon>
        <taxon>Pseudomonadota</taxon>
        <taxon>Alphaproteobacteria</taxon>
        <taxon>Acetobacterales</taxon>
        <taxon>Roseomonadaceae</taxon>
        <taxon>Belnapia</taxon>
    </lineage>
</organism>
<gene>
    <name evidence="2" type="ORF">JMJ56_25295</name>
</gene>
<dbReference type="PIRSF" id="PIRSF012641">
    <property type="entry name" value="UCP012641"/>
    <property type="match status" value="1"/>
</dbReference>
<dbReference type="Proteomes" id="UP000660885">
    <property type="component" value="Unassembled WGS sequence"/>
</dbReference>
<proteinExistence type="predicted"/>
<reference evidence="2 3" key="1">
    <citation type="submission" date="2021-01" db="EMBL/GenBank/DDBJ databases">
        <title>Belnapia mucosa sp. nov. and Belnapia arida sp. nov., isolated from the Tabernas Desert (Almeria, Spain).</title>
        <authorList>
            <person name="Molina-Menor E."/>
            <person name="Vidal-Verdu A."/>
            <person name="Calonge A."/>
            <person name="Satari L."/>
            <person name="Pereto J."/>
            <person name="Porcar M."/>
        </authorList>
    </citation>
    <scope>NUCLEOTIDE SEQUENCE [LARGE SCALE GENOMIC DNA]</scope>
    <source>
        <strain evidence="2 3">T18</strain>
    </source>
</reference>
<dbReference type="EMBL" id="JAETWB010000025">
    <property type="protein sequence ID" value="MBL6081315.1"/>
    <property type="molecule type" value="Genomic_DNA"/>
</dbReference>
<dbReference type="Pfam" id="PF10005">
    <property type="entry name" value="Zn_ribbon_DZR_6"/>
    <property type="match status" value="1"/>
</dbReference>
<evidence type="ECO:0000313" key="3">
    <source>
        <dbReference type="Proteomes" id="UP000660885"/>
    </source>
</evidence>
<comment type="caution">
    <text evidence="2">The sequence shown here is derived from an EMBL/GenBank/DDBJ whole genome shotgun (WGS) entry which is preliminary data.</text>
</comment>
<feature type="domain" description="Zinc-ribbon" evidence="1">
    <location>
        <begin position="3"/>
        <end position="115"/>
    </location>
</feature>
<sequence>MRLFKCQACGQTVYFENTRCVRCGSRLGYLSEIGLMSALEPDVNPDLLAALDETGLRDAVALPLDVEEVWLPYLRPGKRYRFCANVSLVGCNWLVPFQDAEPHCAACRHNRHVSDPGQDDNLAGWRQLERAKRRLFYSLLRLRLPMPTRAENPEGLAFDFLADPPDPKLPRVITGHANGLITIALREADDVEREKMRKSLGEPYRTLLGHFRHESGHYFWDPLVCDSGQLEACRALFGDERVNYGRSLKAYYIHGAPDDWRGRFVSAYATMHPWEDFAETWAHYLHLLDMLETAGAHGVEVHPRDRGGTIGAVVNFDPYQTKDFDPVIGNWLPLSLAMNSLNRSMGQPDLYPFVLSGAVIRKLRFIHDLVQEHRAGAEGRRRLA</sequence>
<dbReference type="InterPro" id="IPR011201">
    <property type="entry name" value="Zinc-ribbon_6_bact"/>
</dbReference>
<dbReference type="RefSeq" id="WP_202834538.1">
    <property type="nucleotide sequence ID" value="NZ_JAETWB010000025.1"/>
</dbReference>
<accession>A0ABS1U9V8</accession>
<protein>
    <submittedName>
        <fullName evidence="2">Zinc-binding metallopeptidase</fullName>
    </submittedName>
</protein>